<evidence type="ECO:0000313" key="1">
    <source>
        <dbReference type="EMBL" id="EFY93252.1"/>
    </source>
</evidence>
<dbReference type="OrthoDB" id="2951834at2759"/>
<dbReference type="InParanoid" id="E9DS92"/>
<reference evidence="1 2" key="1">
    <citation type="journal article" date="2011" name="PLoS Genet.">
        <title>Genome sequencing and comparative transcriptomics of the model entomopathogenic fungi Metarhizium anisopliae and M. acridum.</title>
        <authorList>
            <person name="Gao Q."/>
            <person name="Jin K."/>
            <person name="Ying S.H."/>
            <person name="Zhang Y."/>
            <person name="Xiao G."/>
            <person name="Shang Y."/>
            <person name="Duan Z."/>
            <person name="Hu X."/>
            <person name="Xie X.Q."/>
            <person name="Zhou G."/>
            <person name="Peng G."/>
            <person name="Luo Z."/>
            <person name="Huang W."/>
            <person name="Wang B."/>
            <person name="Fang W."/>
            <person name="Wang S."/>
            <person name="Zhong Y."/>
            <person name="Ma L.J."/>
            <person name="St Leger R.J."/>
            <person name="Zhao G.P."/>
            <person name="Pei Y."/>
            <person name="Feng M.G."/>
            <person name="Xia Y."/>
            <person name="Wang C."/>
        </authorList>
    </citation>
    <scope>NUCLEOTIDE SEQUENCE [LARGE SCALE GENOMIC DNA]</scope>
    <source>
        <strain evidence="1 2">CQMa 102</strain>
    </source>
</reference>
<dbReference type="PANTHER" id="PTHR42085">
    <property type="entry name" value="F-BOX DOMAIN-CONTAINING PROTEIN"/>
    <property type="match status" value="1"/>
</dbReference>
<dbReference type="PANTHER" id="PTHR42085:SF4">
    <property type="entry name" value="F-BOX DOMAIN-CONTAINING PROTEIN"/>
    <property type="match status" value="1"/>
</dbReference>
<evidence type="ECO:0000313" key="2">
    <source>
        <dbReference type="Proteomes" id="UP000002499"/>
    </source>
</evidence>
<gene>
    <name evidence="1" type="ORF">MAC_00490</name>
</gene>
<dbReference type="AlphaFoldDB" id="E9DS92"/>
<name>E9DS92_METAQ</name>
<dbReference type="eggNOG" id="ENOG502SQUF">
    <property type="taxonomic scope" value="Eukaryota"/>
</dbReference>
<dbReference type="HOGENOM" id="CLU_075891_1_0_1"/>
<protein>
    <submittedName>
        <fullName evidence="1">Uncharacterized protein</fullName>
    </submittedName>
</protein>
<accession>E9DS92</accession>
<dbReference type="EMBL" id="GL698471">
    <property type="protein sequence ID" value="EFY93252.1"/>
    <property type="molecule type" value="Genomic_DNA"/>
</dbReference>
<proteinExistence type="predicted"/>
<dbReference type="KEGG" id="maw:19244801"/>
<keyword evidence="2" id="KW-1185">Reference proteome</keyword>
<dbReference type="Proteomes" id="UP000002499">
    <property type="component" value="Unassembled WGS sequence"/>
</dbReference>
<dbReference type="InterPro" id="IPR038883">
    <property type="entry name" value="AN11006-like"/>
</dbReference>
<organism evidence="2">
    <name type="scientific">Metarhizium acridum (strain CQMa 102)</name>
    <dbReference type="NCBI Taxonomy" id="655827"/>
    <lineage>
        <taxon>Eukaryota</taxon>
        <taxon>Fungi</taxon>
        <taxon>Dikarya</taxon>
        <taxon>Ascomycota</taxon>
        <taxon>Pezizomycotina</taxon>
        <taxon>Sordariomycetes</taxon>
        <taxon>Hypocreomycetidae</taxon>
        <taxon>Hypocreales</taxon>
        <taxon>Clavicipitaceae</taxon>
        <taxon>Metarhizium</taxon>
    </lineage>
</organism>
<sequence>MASDTTPQCHFLKLPLELRLQIYALLLLLPPYSRHSIRPVRIHAAVLRASRQIHAEAWPLLYTKNTFLAHPSLLTSFPRLRENYPPVKEQAAVSRIRRFRLLIRLDCDVLFTREEAARALSHMDEVVVDVSQAVFLGAGRENLRVLEGVRGVGRANPGEHDWLRGGPEITGMSIGSLPPGSATT</sequence>
<dbReference type="GeneID" id="19244801"/>